<evidence type="ECO:0000256" key="1">
    <source>
        <dbReference type="ARBA" id="ARBA00005417"/>
    </source>
</evidence>
<comment type="similarity">
    <text evidence="1">Belongs to the ABC transporter superfamily.</text>
</comment>
<evidence type="ECO:0000256" key="4">
    <source>
        <dbReference type="ARBA" id="ARBA00022840"/>
    </source>
</evidence>
<evidence type="ECO:0000259" key="5">
    <source>
        <dbReference type="PROSITE" id="PS50893"/>
    </source>
</evidence>
<dbReference type="InterPro" id="IPR003593">
    <property type="entry name" value="AAA+_ATPase"/>
</dbReference>
<dbReference type="InterPro" id="IPR027417">
    <property type="entry name" value="P-loop_NTPase"/>
</dbReference>
<sequence length="260" mass="27657">MTPPVQASILKARGLTKSFGGLRVVDDMSLDLGSTEILGIIGPNGAGKTTLFNLLAGAVPIDAGTIVLDGKDIGRARPEARIQSGLGRTFQIPRPFPRMTILENVMTAAQNQRGESLVSAVLAPRRVAAQERANAARARDILDFVSLSHLEDQPAAVLSGGQRKLLELARVMMAEPRAILLDEPAAGVNPALLDLIIDRIIAINRLGIAVLLIEHNMEMIARLCPRVIVMAAGKSLAEGAPSEITKRADVIDVYLEGMPA</sequence>
<dbReference type="Gene3D" id="3.40.50.300">
    <property type="entry name" value="P-loop containing nucleotide triphosphate hydrolases"/>
    <property type="match status" value="1"/>
</dbReference>
<keyword evidence="7" id="KW-1185">Reference proteome</keyword>
<evidence type="ECO:0000313" key="7">
    <source>
        <dbReference type="Proteomes" id="UP001081283"/>
    </source>
</evidence>
<name>A0ABT3YM95_9HYPH</name>
<evidence type="ECO:0000256" key="2">
    <source>
        <dbReference type="ARBA" id="ARBA00022448"/>
    </source>
</evidence>
<dbReference type="InterPro" id="IPR003439">
    <property type="entry name" value="ABC_transporter-like_ATP-bd"/>
</dbReference>
<dbReference type="PROSITE" id="PS50893">
    <property type="entry name" value="ABC_TRANSPORTER_2"/>
    <property type="match status" value="1"/>
</dbReference>
<feature type="domain" description="ABC transporter" evidence="5">
    <location>
        <begin position="10"/>
        <end position="257"/>
    </location>
</feature>
<comment type="caution">
    <text evidence="6">The sequence shown here is derived from an EMBL/GenBank/DDBJ whole genome shotgun (WGS) entry which is preliminary data.</text>
</comment>
<keyword evidence="3" id="KW-0547">Nucleotide-binding</keyword>
<dbReference type="Pfam" id="PF00005">
    <property type="entry name" value="ABC_tran"/>
    <property type="match status" value="1"/>
</dbReference>
<dbReference type="InterPro" id="IPR017871">
    <property type="entry name" value="ABC_transporter-like_CS"/>
</dbReference>
<dbReference type="SUPFAM" id="SSF52540">
    <property type="entry name" value="P-loop containing nucleoside triphosphate hydrolases"/>
    <property type="match status" value="1"/>
</dbReference>
<dbReference type="EMBL" id="JAOVZQ010000001">
    <property type="protein sequence ID" value="MCY0096707.1"/>
    <property type="molecule type" value="Genomic_DNA"/>
</dbReference>
<dbReference type="RefSeq" id="WP_267614525.1">
    <property type="nucleotide sequence ID" value="NZ_JAOVZQ010000001.1"/>
</dbReference>
<protein>
    <submittedName>
        <fullName evidence="6">ABC transporter ATP-binding protein</fullName>
    </submittedName>
</protein>
<gene>
    <name evidence="6" type="ORF">OEG82_22225</name>
</gene>
<dbReference type="GO" id="GO:0005524">
    <property type="term" value="F:ATP binding"/>
    <property type="evidence" value="ECO:0007669"/>
    <property type="project" value="UniProtKB-KW"/>
</dbReference>
<dbReference type="SMART" id="SM00382">
    <property type="entry name" value="AAA"/>
    <property type="match status" value="1"/>
</dbReference>
<organism evidence="6 7">
    <name type="scientific">Hoeflea ulvae</name>
    <dbReference type="NCBI Taxonomy" id="2983764"/>
    <lineage>
        <taxon>Bacteria</taxon>
        <taxon>Pseudomonadati</taxon>
        <taxon>Pseudomonadota</taxon>
        <taxon>Alphaproteobacteria</taxon>
        <taxon>Hyphomicrobiales</taxon>
        <taxon>Rhizobiaceae</taxon>
        <taxon>Hoeflea</taxon>
    </lineage>
</organism>
<keyword evidence="4 6" id="KW-0067">ATP-binding</keyword>
<accession>A0ABT3YM95</accession>
<evidence type="ECO:0000313" key="6">
    <source>
        <dbReference type="EMBL" id="MCY0096707.1"/>
    </source>
</evidence>
<dbReference type="Proteomes" id="UP001081283">
    <property type="component" value="Unassembled WGS sequence"/>
</dbReference>
<dbReference type="InterPro" id="IPR051120">
    <property type="entry name" value="ABC_AA/LPS_Transport"/>
</dbReference>
<evidence type="ECO:0000256" key="3">
    <source>
        <dbReference type="ARBA" id="ARBA00022741"/>
    </source>
</evidence>
<dbReference type="PANTHER" id="PTHR45772">
    <property type="entry name" value="CONSERVED COMPONENT OF ABC TRANSPORTER FOR NATURAL AMINO ACIDS-RELATED"/>
    <property type="match status" value="1"/>
</dbReference>
<proteinExistence type="inferred from homology"/>
<dbReference type="CDD" id="cd03219">
    <property type="entry name" value="ABC_Mj1267_LivG_branched"/>
    <property type="match status" value="1"/>
</dbReference>
<dbReference type="PANTHER" id="PTHR45772:SF9">
    <property type="entry name" value="CONSERVED COMPONENT OF ABC TRANSPORTER FOR NATURAL AMINO ACIDS"/>
    <property type="match status" value="1"/>
</dbReference>
<keyword evidence="2" id="KW-0813">Transport</keyword>
<reference evidence="6" key="1">
    <citation type="submission" date="2022-10" db="EMBL/GenBank/DDBJ databases">
        <title>Hoeflea sp. J2-29, isolated from marine algae.</title>
        <authorList>
            <person name="Kristyanto S."/>
            <person name="Kim J.M."/>
            <person name="Jeon C.O."/>
        </authorList>
    </citation>
    <scope>NUCLEOTIDE SEQUENCE</scope>
    <source>
        <strain evidence="6">J2-29</strain>
    </source>
</reference>
<dbReference type="PROSITE" id="PS00211">
    <property type="entry name" value="ABC_TRANSPORTER_1"/>
    <property type="match status" value="1"/>
</dbReference>